<keyword evidence="2" id="KW-0813">Transport</keyword>
<evidence type="ECO:0000259" key="11">
    <source>
        <dbReference type="PROSITE" id="PS50929"/>
    </source>
</evidence>
<dbReference type="Gene3D" id="1.20.1560.10">
    <property type="entry name" value="ABC transporter type 1, transmembrane domain"/>
    <property type="match status" value="1"/>
</dbReference>
<dbReference type="GO" id="GO:0140359">
    <property type="term" value="F:ABC-type transporter activity"/>
    <property type="evidence" value="ECO:0007669"/>
    <property type="project" value="InterPro"/>
</dbReference>
<accession>A0A1G2P4Y0</accession>
<feature type="transmembrane region" description="Helical" evidence="9">
    <location>
        <begin position="139"/>
        <end position="159"/>
    </location>
</feature>
<dbReference type="GO" id="GO:0005886">
    <property type="term" value="C:plasma membrane"/>
    <property type="evidence" value="ECO:0007669"/>
    <property type="project" value="UniProtKB-SubCell"/>
</dbReference>
<evidence type="ECO:0000313" key="12">
    <source>
        <dbReference type="EMBL" id="OHA42692.1"/>
    </source>
</evidence>
<dbReference type="FunFam" id="3.40.50.300:FF:000221">
    <property type="entry name" value="Multidrug ABC transporter ATP-binding protein"/>
    <property type="match status" value="1"/>
</dbReference>
<dbReference type="Gene3D" id="3.40.50.300">
    <property type="entry name" value="P-loop containing nucleotide triphosphate hydrolases"/>
    <property type="match status" value="1"/>
</dbReference>
<dbReference type="InterPro" id="IPR003439">
    <property type="entry name" value="ABC_transporter-like_ATP-bd"/>
</dbReference>
<dbReference type="GO" id="GO:0005524">
    <property type="term" value="F:ATP binding"/>
    <property type="evidence" value="ECO:0007669"/>
    <property type="project" value="UniProtKB-KW"/>
</dbReference>
<comment type="caution">
    <text evidence="12">The sequence shown here is derived from an EMBL/GenBank/DDBJ whole genome shotgun (WGS) entry which is preliminary data.</text>
</comment>
<evidence type="ECO:0000256" key="9">
    <source>
        <dbReference type="SAM" id="Phobius"/>
    </source>
</evidence>
<feature type="transmembrane region" description="Helical" evidence="9">
    <location>
        <begin position="21"/>
        <end position="39"/>
    </location>
</feature>
<dbReference type="SMART" id="SM00382">
    <property type="entry name" value="AAA"/>
    <property type="match status" value="1"/>
</dbReference>
<evidence type="ECO:0008006" key="14">
    <source>
        <dbReference type="Google" id="ProtNLM"/>
    </source>
</evidence>
<evidence type="ECO:0000256" key="3">
    <source>
        <dbReference type="ARBA" id="ARBA00022475"/>
    </source>
</evidence>
<dbReference type="InterPro" id="IPR039421">
    <property type="entry name" value="Type_1_exporter"/>
</dbReference>
<dbReference type="InterPro" id="IPR017871">
    <property type="entry name" value="ABC_transporter-like_CS"/>
</dbReference>
<evidence type="ECO:0000256" key="2">
    <source>
        <dbReference type="ARBA" id="ARBA00022448"/>
    </source>
</evidence>
<evidence type="ECO:0000313" key="13">
    <source>
        <dbReference type="Proteomes" id="UP000177269"/>
    </source>
</evidence>
<reference evidence="12 13" key="1">
    <citation type="journal article" date="2016" name="Nat. Commun.">
        <title>Thousands of microbial genomes shed light on interconnected biogeochemical processes in an aquifer system.</title>
        <authorList>
            <person name="Anantharaman K."/>
            <person name="Brown C.T."/>
            <person name="Hug L.A."/>
            <person name="Sharon I."/>
            <person name="Castelle C.J."/>
            <person name="Probst A.J."/>
            <person name="Thomas B.C."/>
            <person name="Singh A."/>
            <person name="Wilkins M.J."/>
            <person name="Karaoz U."/>
            <person name="Brodie E.L."/>
            <person name="Williams K.H."/>
            <person name="Hubbard S.S."/>
            <person name="Banfield J.F."/>
        </authorList>
    </citation>
    <scope>NUCLEOTIDE SEQUENCE [LARGE SCALE GENOMIC DNA]</scope>
</reference>
<dbReference type="InterPro" id="IPR036640">
    <property type="entry name" value="ABC1_TM_sf"/>
</dbReference>
<dbReference type="AlphaFoldDB" id="A0A1G2P4Y0"/>
<dbReference type="PANTHER" id="PTHR24221">
    <property type="entry name" value="ATP-BINDING CASSETTE SUB-FAMILY B"/>
    <property type="match status" value="1"/>
</dbReference>
<evidence type="ECO:0000256" key="8">
    <source>
        <dbReference type="ARBA" id="ARBA00023136"/>
    </source>
</evidence>
<dbReference type="Pfam" id="PF00664">
    <property type="entry name" value="ABC_membrane"/>
    <property type="match status" value="1"/>
</dbReference>
<sequence length="580" mass="66207">MYTLRNLISDVWSYVGPYKKSFWAATLFRVAADLVWLYPPYALAVIVNFFADYSPGKSLLPIYIVFVLTFMAVIVRYVGTYYAKSAMFKVGEKADLDSQLKSLKHLMLLDMTWHEKESAGSKYKRIDRGSTSIDRILRIWINNIIEIVINLIGVIIIILSFDLGMGIAVGVFLITYYFLAHYYRKRGVIMSDIVNEKEERRSGMFFEAINNIRSVKVMSMSGKILKTLSDNAVDLFKSIRQRIFWFQAGNAIRNMYAHIFRVGAMIYIIYGVTRGKYEIGFLVLFVGYFQTVWQSMSELADVSEDFAVAKNGVARMQAIHDAPITIDKEDGKVKFPDDWGVISVKNVSFSYNEKRVLDNVSFEIKRGEKVGIVGLSGAGKSTLFKLLLKEHETYDGDIFVGDLPLKAISKKDYFNHLAVVLQDTELFNASLGENITITNQKEENNQELLKRSVEIAHVQDFIGKLPKGMDTLIGEKGIKLSGGERQRVGIARAIFKTPQILLLDEATSHLDIESEKKIKDSLHRFFENVTAVVIAHRLTTLKEMDKIIVLERGKIVEFGRFTELFKSKGRFHELWEKQKL</sequence>
<feature type="transmembrane region" description="Helical" evidence="9">
    <location>
        <begin position="165"/>
        <end position="183"/>
    </location>
</feature>
<dbReference type="SUPFAM" id="SSF52540">
    <property type="entry name" value="P-loop containing nucleoside triphosphate hydrolases"/>
    <property type="match status" value="1"/>
</dbReference>
<dbReference type="InterPro" id="IPR003593">
    <property type="entry name" value="AAA+_ATPase"/>
</dbReference>
<evidence type="ECO:0000256" key="1">
    <source>
        <dbReference type="ARBA" id="ARBA00004651"/>
    </source>
</evidence>
<dbReference type="PANTHER" id="PTHR24221:SF654">
    <property type="entry name" value="ATP-BINDING CASSETTE SUB-FAMILY B MEMBER 6"/>
    <property type="match status" value="1"/>
</dbReference>
<feature type="domain" description="ABC transmembrane type-1" evidence="11">
    <location>
        <begin position="23"/>
        <end position="307"/>
    </location>
</feature>
<dbReference type="Proteomes" id="UP000177269">
    <property type="component" value="Unassembled WGS sequence"/>
</dbReference>
<name>A0A1G2P4Y0_9BACT</name>
<dbReference type="Pfam" id="PF00005">
    <property type="entry name" value="ABC_tran"/>
    <property type="match status" value="1"/>
</dbReference>
<dbReference type="GO" id="GO:0034040">
    <property type="term" value="F:ATPase-coupled lipid transmembrane transporter activity"/>
    <property type="evidence" value="ECO:0007669"/>
    <property type="project" value="TreeGrafter"/>
</dbReference>
<protein>
    <recommendedName>
        <fullName evidence="14">ABC transporter ATP-binding protein</fullName>
    </recommendedName>
</protein>
<dbReference type="PROSITE" id="PS00211">
    <property type="entry name" value="ABC_TRANSPORTER_1"/>
    <property type="match status" value="1"/>
</dbReference>
<organism evidence="12 13">
    <name type="scientific">Candidatus Taylorbacteria bacterium RIFCSPLOWO2_12_FULL_43_20</name>
    <dbReference type="NCBI Taxonomy" id="1802332"/>
    <lineage>
        <taxon>Bacteria</taxon>
        <taxon>Candidatus Tayloriibacteriota</taxon>
    </lineage>
</organism>
<dbReference type="PROSITE" id="PS50929">
    <property type="entry name" value="ABC_TM1F"/>
    <property type="match status" value="1"/>
</dbReference>
<gene>
    <name evidence="12" type="ORF">A3G52_02110</name>
</gene>
<keyword evidence="6" id="KW-0067">ATP-binding</keyword>
<dbReference type="EMBL" id="MHSK01000007">
    <property type="protein sequence ID" value="OHA42692.1"/>
    <property type="molecule type" value="Genomic_DNA"/>
</dbReference>
<evidence type="ECO:0000256" key="4">
    <source>
        <dbReference type="ARBA" id="ARBA00022692"/>
    </source>
</evidence>
<evidence type="ECO:0000259" key="10">
    <source>
        <dbReference type="PROSITE" id="PS50893"/>
    </source>
</evidence>
<dbReference type="GO" id="GO:0016887">
    <property type="term" value="F:ATP hydrolysis activity"/>
    <property type="evidence" value="ECO:0007669"/>
    <property type="project" value="InterPro"/>
</dbReference>
<keyword evidence="3" id="KW-1003">Cell membrane</keyword>
<dbReference type="InterPro" id="IPR011527">
    <property type="entry name" value="ABC1_TM_dom"/>
</dbReference>
<evidence type="ECO:0000256" key="6">
    <source>
        <dbReference type="ARBA" id="ARBA00022840"/>
    </source>
</evidence>
<dbReference type="InterPro" id="IPR027417">
    <property type="entry name" value="P-loop_NTPase"/>
</dbReference>
<proteinExistence type="predicted"/>
<dbReference type="SUPFAM" id="SSF90123">
    <property type="entry name" value="ABC transporter transmembrane region"/>
    <property type="match status" value="1"/>
</dbReference>
<keyword evidence="5" id="KW-0547">Nucleotide-binding</keyword>
<evidence type="ECO:0000256" key="5">
    <source>
        <dbReference type="ARBA" id="ARBA00022741"/>
    </source>
</evidence>
<dbReference type="PROSITE" id="PS50893">
    <property type="entry name" value="ABC_TRANSPORTER_2"/>
    <property type="match status" value="1"/>
</dbReference>
<keyword evidence="4 9" id="KW-0812">Transmembrane</keyword>
<keyword evidence="8 9" id="KW-0472">Membrane</keyword>
<evidence type="ECO:0000256" key="7">
    <source>
        <dbReference type="ARBA" id="ARBA00022989"/>
    </source>
</evidence>
<comment type="subcellular location">
    <subcellularLocation>
        <location evidence="1">Cell membrane</location>
        <topology evidence="1">Multi-pass membrane protein</topology>
    </subcellularLocation>
</comment>
<keyword evidence="7 9" id="KW-1133">Transmembrane helix</keyword>
<feature type="transmembrane region" description="Helical" evidence="9">
    <location>
        <begin position="59"/>
        <end position="79"/>
    </location>
</feature>
<feature type="domain" description="ABC transporter" evidence="10">
    <location>
        <begin position="342"/>
        <end position="577"/>
    </location>
</feature>